<evidence type="ECO:0000313" key="2">
    <source>
        <dbReference type="Proteomes" id="UP000694563"/>
    </source>
</evidence>
<reference evidence="1" key="1">
    <citation type="submission" date="2020-10" db="EMBL/GenBank/DDBJ databases">
        <title>Catharus ustulatus (Swainson's thrush) genome, bCatUst1, primary haplotype v2.</title>
        <authorList>
            <person name="Delmore K."/>
            <person name="Vafadar M."/>
            <person name="Formenti G."/>
            <person name="Chow W."/>
            <person name="Pelan S."/>
            <person name="Howe K."/>
            <person name="Rhie A."/>
            <person name="Mountcastle J."/>
            <person name="Haase B."/>
            <person name="Fedrigo O."/>
            <person name="Jarvis E.D."/>
        </authorList>
    </citation>
    <scope>NUCLEOTIDE SEQUENCE [LARGE SCALE GENOMIC DNA]</scope>
</reference>
<dbReference type="Proteomes" id="UP000694563">
    <property type="component" value="Chromosome 1"/>
</dbReference>
<accession>A0A8C3TIU9</accession>
<dbReference type="Ensembl" id="ENSCUST00005000890.1">
    <property type="protein sequence ID" value="ENSCUSP00005000846.1"/>
    <property type="gene ID" value="ENSCUSG00005000602.1"/>
</dbReference>
<name>A0A8C3TIU9_CATUS</name>
<organism evidence="1 2">
    <name type="scientific">Catharus ustulatus</name>
    <name type="common">Russet-backed thrush</name>
    <name type="synonym">Hylocichla ustulatus</name>
    <dbReference type="NCBI Taxonomy" id="91951"/>
    <lineage>
        <taxon>Eukaryota</taxon>
        <taxon>Metazoa</taxon>
        <taxon>Chordata</taxon>
        <taxon>Craniata</taxon>
        <taxon>Vertebrata</taxon>
        <taxon>Euteleostomi</taxon>
        <taxon>Archelosauria</taxon>
        <taxon>Archosauria</taxon>
        <taxon>Dinosauria</taxon>
        <taxon>Saurischia</taxon>
        <taxon>Theropoda</taxon>
        <taxon>Coelurosauria</taxon>
        <taxon>Aves</taxon>
        <taxon>Neognathae</taxon>
        <taxon>Neoaves</taxon>
        <taxon>Telluraves</taxon>
        <taxon>Australaves</taxon>
        <taxon>Passeriformes</taxon>
        <taxon>Turdidae</taxon>
        <taxon>Catharus</taxon>
    </lineage>
</organism>
<sequence>ILLCAPRLLTAKEKVHLIVRCALYDLQSCEIYRLPGSVSYSPVRLMVVKLLYCNFKILLLTHRRFFNTSTTVPELVMDEFYSNYFFPLHGRYMATDNCLPELISKYWCPERSY</sequence>
<reference evidence="1" key="3">
    <citation type="submission" date="2025-09" db="UniProtKB">
        <authorList>
            <consortium name="Ensembl"/>
        </authorList>
    </citation>
    <scope>IDENTIFICATION</scope>
</reference>
<evidence type="ECO:0000313" key="1">
    <source>
        <dbReference type="Ensembl" id="ENSCUSP00005000846.1"/>
    </source>
</evidence>
<keyword evidence="2" id="KW-1185">Reference proteome</keyword>
<protein>
    <submittedName>
        <fullName evidence="1">Uncharacterized protein</fullName>
    </submittedName>
</protein>
<dbReference type="AlphaFoldDB" id="A0A8C3TIU9"/>
<proteinExistence type="predicted"/>
<reference evidence="1" key="2">
    <citation type="submission" date="2025-08" db="UniProtKB">
        <authorList>
            <consortium name="Ensembl"/>
        </authorList>
    </citation>
    <scope>IDENTIFICATION</scope>
</reference>